<evidence type="ECO:0000313" key="12">
    <source>
        <dbReference type="Proteomes" id="UP000593929"/>
    </source>
</evidence>
<dbReference type="PANTHER" id="PTHR30419">
    <property type="entry name" value="HTH-TYPE TRANSCRIPTIONAL REGULATOR YBHD"/>
    <property type="match status" value="1"/>
</dbReference>
<sequence>MNTRDLQYFQALVKYKNYTRVAKEFGVSQPTVTQAIKRLEKEFDAQLVYTDRAHRQNMITRSGQLLAASAKAINEQISLAHHSIDLVQERQIRFGLPPIIGKLLVAKIAKKVPGSIMRRVQICEAGSQELLSKLLKGEIDVAMLGSVAPLDEEKVYVQLLTKRPYSIMVSAKSPLAQRKKISFKELANQHFITYDKQYVHVAAMRSYFAYAHIKPTVAVYKVPDISWVKELVRENVGIALMVRDAAKNETGIVPLEIDDPLPEWFYISLAIRNGYVLSDEEQHFVKLLGQVAKEDE</sequence>
<dbReference type="GO" id="GO:0003700">
    <property type="term" value="F:DNA-binding transcription factor activity"/>
    <property type="evidence" value="ECO:0007669"/>
    <property type="project" value="InterPro"/>
</dbReference>
<dbReference type="SUPFAM" id="SSF46785">
    <property type="entry name" value="Winged helix' DNA-binding domain"/>
    <property type="match status" value="1"/>
</dbReference>
<evidence type="ECO:0000313" key="8">
    <source>
        <dbReference type="EMBL" id="QOL70054.1"/>
    </source>
</evidence>
<dbReference type="GO" id="GO:0005829">
    <property type="term" value="C:cytosol"/>
    <property type="evidence" value="ECO:0007669"/>
    <property type="project" value="TreeGrafter"/>
</dbReference>
<evidence type="ECO:0000259" key="5">
    <source>
        <dbReference type="PROSITE" id="PS50931"/>
    </source>
</evidence>
<evidence type="ECO:0000256" key="4">
    <source>
        <dbReference type="ARBA" id="ARBA00023163"/>
    </source>
</evidence>
<evidence type="ECO:0000256" key="2">
    <source>
        <dbReference type="ARBA" id="ARBA00023015"/>
    </source>
</evidence>
<protein>
    <submittedName>
        <fullName evidence="9">Hydrogen peroxide-inducible genes activator</fullName>
    </submittedName>
    <submittedName>
        <fullName evidence="6">LysR family transcriptional regulator</fullName>
    </submittedName>
</protein>
<feature type="domain" description="HTH lysR-type" evidence="5">
    <location>
        <begin position="1"/>
        <end position="60"/>
    </location>
</feature>
<dbReference type="GO" id="GO:0003677">
    <property type="term" value="F:DNA binding"/>
    <property type="evidence" value="ECO:0007669"/>
    <property type="project" value="UniProtKB-KW"/>
</dbReference>
<accession>A0A099YAZ5</accession>
<dbReference type="EMBL" id="JROC01000035">
    <property type="protein sequence ID" value="KGL66592.1"/>
    <property type="molecule type" value="Genomic_DNA"/>
</dbReference>
<comment type="similarity">
    <text evidence="1">Belongs to the LysR transcriptional regulatory family.</text>
</comment>
<dbReference type="Pfam" id="PF00126">
    <property type="entry name" value="HTH_1"/>
    <property type="match status" value="1"/>
</dbReference>
<keyword evidence="3" id="KW-0238">DNA-binding</keyword>
<dbReference type="Gene3D" id="3.40.190.290">
    <property type="match status" value="1"/>
</dbReference>
<evidence type="ECO:0000313" key="9">
    <source>
        <dbReference type="EMBL" id="VTZ88529.1"/>
    </source>
</evidence>
<dbReference type="Proteomes" id="UP000365705">
    <property type="component" value="Unassembled WGS sequence"/>
</dbReference>
<dbReference type="EMBL" id="JAQOND010000011">
    <property type="protein sequence ID" value="MDC2827340.1"/>
    <property type="molecule type" value="Genomic_DNA"/>
</dbReference>
<evidence type="ECO:0000313" key="10">
    <source>
        <dbReference type="Proteomes" id="UP000030001"/>
    </source>
</evidence>
<name>A0A099YAZ5_LIMMU</name>
<dbReference type="Pfam" id="PF03466">
    <property type="entry name" value="LysR_substrate"/>
    <property type="match status" value="1"/>
</dbReference>
<dbReference type="InterPro" id="IPR050950">
    <property type="entry name" value="HTH-type_LysR_regulators"/>
</dbReference>
<dbReference type="InterPro" id="IPR000847">
    <property type="entry name" value="LysR_HTH_N"/>
</dbReference>
<evidence type="ECO:0000256" key="1">
    <source>
        <dbReference type="ARBA" id="ARBA00009437"/>
    </source>
</evidence>
<evidence type="ECO:0000313" key="7">
    <source>
        <dbReference type="EMBL" id="MDC2827340.1"/>
    </source>
</evidence>
<organism evidence="6 10">
    <name type="scientific">Limosilactobacillus mucosae</name>
    <name type="common">Lactobacillus mucosae</name>
    <dbReference type="NCBI Taxonomy" id="97478"/>
    <lineage>
        <taxon>Bacteria</taxon>
        <taxon>Bacillati</taxon>
        <taxon>Bacillota</taxon>
        <taxon>Bacilli</taxon>
        <taxon>Lactobacillales</taxon>
        <taxon>Lactobacillaceae</taxon>
        <taxon>Limosilactobacillus</taxon>
    </lineage>
</organism>
<dbReference type="InterPro" id="IPR005119">
    <property type="entry name" value="LysR_subst-bd"/>
</dbReference>
<dbReference type="AlphaFoldDB" id="A0A099YAZ5"/>
<reference evidence="7" key="4">
    <citation type="submission" date="2023-01" db="EMBL/GenBank/DDBJ databases">
        <title>Genome analysis of 13 Lactobacillus isolated from gut of wild boar.</title>
        <authorList>
            <person name="Papp P."/>
            <person name="Libisch B."/>
            <person name="Nagy T."/>
            <person name="Olasz F."/>
        </authorList>
    </citation>
    <scope>NUCLEOTIDE SEQUENCE</scope>
    <source>
        <strain evidence="7">F108</strain>
    </source>
</reference>
<proteinExistence type="inferred from homology"/>
<dbReference type="PANTHER" id="PTHR30419:SF8">
    <property type="entry name" value="NITROGEN ASSIMILATION TRANSCRIPTIONAL ACTIVATOR-RELATED"/>
    <property type="match status" value="1"/>
</dbReference>
<dbReference type="InterPro" id="IPR036388">
    <property type="entry name" value="WH-like_DNA-bd_sf"/>
</dbReference>
<reference evidence="6 10" key="1">
    <citation type="submission" date="2014-09" db="EMBL/GenBank/DDBJ databases">
        <title>Lactobacillus mucosae CRL573 Genome Sequencing.</title>
        <authorList>
            <person name="Bleckwedel J."/>
            <person name="Teran L.C."/>
            <person name="Bonacina J."/>
            <person name="Saavedra L."/>
            <person name="Mozzi F.B."/>
            <person name="Raya R.R."/>
        </authorList>
    </citation>
    <scope>NUCLEOTIDE SEQUENCE [LARGE SCALE GENOMIC DNA]</scope>
    <source>
        <strain evidence="6 10">CRL573</strain>
    </source>
</reference>
<reference evidence="8 12" key="3">
    <citation type="submission" date="2020-10" db="EMBL/GenBank/DDBJ databases">
        <title>Genome sequencing of Lactobacillus mucosae KCTC 21011.</title>
        <authorList>
            <person name="Kim J."/>
        </authorList>
    </citation>
    <scope>NUCLEOTIDE SEQUENCE [LARGE SCALE GENOMIC DNA]</scope>
    <source>
        <strain evidence="8 12">LM011</strain>
    </source>
</reference>
<dbReference type="Proteomes" id="UP000030001">
    <property type="component" value="Unassembled WGS sequence"/>
</dbReference>
<keyword evidence="4" id="KW-0804">Transcription</keyword>
<dbReference type="EMBL" id="CP062966">
    <property type="protein sequence ID" value="QOL70054.1"/>
    <property type="molecule type" value="Genomic_DNA"/>
</dbReference>
<dbReference type="Gene3D" id="1.10.10.10">
    <property type="entry name" value="Winged helix-like DNA-binding domain superfamily/Winged helix DNA-binding domain"/>
    <property type="match status" value="1"/>
</dbReference>
<dbReference type="EMBL" id="CABFNH010000004">
    <property type="protein sequence ID" value="VTZ88529.1"/>
    <property type="molecule type" value="Genomic_DNA"/>
</dbReference>
<reference evidence="9 11" key="2">
    <citation type="submission" date="2019-06" db="EMBL/GenBank/DDBJ databases">
        <authorList>
            <person name="Rodrigo-Torres L."/>
            <person name="Arahal R. D."/>
            <person name="Lucena T."/>
        </authorList>
    </citation>
    <scope>NUCLEOTIDE SEQUENCE [LARGE SCALE GENOMIC DNA]</scope>
    <source>
        <strain evidence="9 11">INIA P508</strain>
    </source>
</reference>
<dbReference type="SUPFAM" id="SSF53850">
    <property type="entry name" value="Periplasmic binding protein-like II"/>
    <property type="match status" value="1"/>
</dbReference>
<dbReference type="PROSITE" id="PS50931">
    <property type="entry name" value="HTH_LYSR"/>
    <property type="match status" value="1"/>
</dbReference>
<dbReference type="Proteomes" id="UP000593929">
    <property type="component" value="Chromosome"/>
</dbReference>
<dbReference type="RefSeq" id="WP_006500676.1">
    <property type="nucleotide sequence ID" value="NZ_CABFNH010000004.1"/>
</dbReference>
<dbReference type="Proteomes" id="UP001218021">
    <property type="component" value="Unassembled WGS sequence"/>
</dbReference>
<keyword evidence="2" id="KW-0805">Transcription regulation</keyword>
<evidence type="ECO:0000313" key="11">
    <source>
        <dbReference type="Proteomes" id="UP000365705"/>
    </source>
</evidence>
<dbReference type="InterPro" id="IPR036390">
    <property type="entry name" value="WH_DNA-bd_sf"/>
</dbReference>
<evidence type="ECO:0000313" key="6">
    <source>
        <dbReference type="EMBL" id="KGL66592.1"/>
    </source>
</evidence>
<gene>
    <name evidence="9" type="primary">oxyR_1</name>
    <name evidence="8" type="ORF">LM011_02560</name>
    <name evidence="9" type="ORF">LMUP508_00372</name>
    <name evidence="6" type="ORF">LX03_08270</name>
    <name evidence="7" type="ORF">PO158_03420</name>
</gene>
<evidence type="ECO:0000256" key="3">
    <source>
        <dbReference type="ARBA" id="ARBA00023125"/>
    </source>
</evidence>